<sequence length="224" mass="25070">MSAAIDQFVDAMLDDAVRHWTRERGRAGDADPAVGRNECLPASRARHLACRDLAAAEARPRGQRPALIVINNLRGRCAEQILVERLCLRGFDVRNQLRIGPRRGGSVLDLTPMPAAPKRLPAGLESKLLHATDYRDANGRLRLSHLARQVVRDMDQVRRHMRQSRTSAVPGLPQRVRLFYQVSGRVTDAELHHIAHTIYDAVAAENRRAPGQPQIAATVVRRMR</sequence>
<dbReference type="Proteomes" id="UP000008210">
    <property type="component" value="Chromosome 1"/>
</dbReference>
<protein>
    <submittedName>
        <fullName evidence="1">Uncharacterized protein</fullName>
    </submittedName>
</protein>
<name>Q0KAC3_CUPNH</name>
<dbReference type="EMBL" id="AM260479">
    <property type="protein sequence ID" value="CAJ93048.1"/>
    <property type="molecule type" value="Genomic_DNA"/>
</dbReference>
<evidence type="ECO:0000313" key="4">
    <source>
        <dbReference type="Proteomes" id="UP000296079"/>
    </source>
</evidence>
<dbReference type="HOGENOM" id="CLU_1233349_0_0_4"/>
<organism evidence="1 3">
    <name type="scientific">Cupriavidus necator (strain ATCC 17699 / DSM 428 / KCTC 22496 / NCIMB 10442 / H16 / Stanier 337)</name>
    <name type="common">Ralstonia eutropha</name>
    <dbReference type="NCBI Taxonomy" id="381666"/>
    <lineage>
        <taxon>Bacteria</taxon>
        <taxon>Pseudomonadati</taxon>
        <taxon>Pseudomonadota</taxon>
        <taxon>Betaproteobacteria</taxon>
        <taxon>Burkholderiales</taxon>
        <taxon>Burkholderiaceae</taxon>
        <taxon>Cupriavidus</taxon>
    </lineage>
</organism>
<dbReference type="eggNOG" id="ENOG502ZTP2">
    <property type="taxonomic scope" value="Bacteria"/>
</dbReference>
<evidence type="ECO:0000313" key="3">
    <source>
        <dbReference type="Proteomes" id="UP000008210"/>
    </source>
</evidence>
<dbReference type="AlphaFoldDB" id="Q0KAC3"/>
<dbReference type="STRING" id="381666.H16_A1947"/>
<keyword evidence="3" id="KW-1185">Reference proteome</keyword>
<dbReference type="Proteomes" id="UP000296079">
    <property type="component" value="Chromosome 1"/>
</dbReference>
<evidence type="ECO:0000313" key="2">
    <source>
        <dbReference type="EMBL" id="QCC00881.1"/>
    </source>
</evidence>
<dbReference type="KEGG" id="reh:H16_A1947"/>
<dbReference type="RefSeq" id="WP_011615417.1">
    <property type="nucleotide sequence ID" value="NC_008313.1"/>
</dbReference>
<reference evidence="1 3" key="1">
    <citation type="journal article" date="2006" name="Nat. Biotechnol.">
        <title>Genome sequence of the bioplastic-producing 'Knallgas' bacterium Ralstonia eutropha H16.</title>
        <authorList>
            <person name="Pohlmann A."/>
            <person name="Fricke W.F."/>
            <person name="Reinecke F."/>
            <person name="Kusian B."/>
            <person name="Liesegang H."/>
            <person name="Cramm R."/>
            <person name="Eitinger T."/>
            <person name="Ewering C."/>
            <person name="Potter M."/>
            <person name="Schwartz E."/>
            <person name="Strittmatter A."/>
            <person name="Voss I."/>
            <person name="Gottschalk G."/>
            <person name="Steinbuechel A."/>
            <person name="Friedrich B."/>
            <person name="Bowien B."/>
        </authorList>
    </citation>
    <scope>NUCLEOTIDE SEQUENCE [LARGE SCALE GENOMIC DNA]</scope>
    <source>
        <strain evidence="3">ATCC 17699 / DSM 428 / KCTC 22496 / NCIMB 10442 / H16 / Stanier 337</strain>
        <strain evidence="1">H16</strain>
    </source>
</reference>
<proteinExistence type="predicted"/>
<evidence type="ECO:0000313" key="1">
    <source>
        <dbReference type="EMBL" id="CAJ93048.1"/>
    </source>
</evidence>
<reference evidence="2 4" key="2">
    <citation type="submission" date="2019-04" db="EMBL/GenBank/DDBJ databases">
        <title>Long-read de novo sequencing of Cupriavidus necator H16.</title>
        <authorList>
            <person name="Little G.T."/>
            <person name="Ehsaan M."/>
            <person name="Arenas-Lopez C."/>
            <person name="Jawed K."/>
            <person name="Winzer K."/>
            <person name="Kovacs K."/>
            <person name="Malys N."/>
            <person name="Minton N.P."/>
        </authorList>
    </citation>
    <scope>NUCLEOTIDE SEQUENCE [LARGE SCALE GENOMIC DNA]</scope>
    <source>
        <strain evidence="2 4">H16</strain>
    </source>
</reference>
<dbReference type="PATRIC" id="fig|381666.6.peg.2354"/>
<gene>
    <name evidence="1" type="ordered locus">H16_A1947</name>
    <name evidence="2" type="ORF">E6A55_09955</name>
</gene>
<dbReference type="EMBL" id="CP039287">
    <property type="protein sequence ID" value="QCC00881.1"/>
    <property type="molecule type" value="Genomic_DNA"/>
</dbReference>
<accession>Q0KAC3</accession>